<evidence type="ECO:0000313" key="1">
    <source>
        <dbReference type="EMBL" id="TLV02601.1"/>
    </source>
</evidence>
<organism evidence="1 2">
    <name type="scientific">Dyadobacter luticola</name>
    <dbReference type="NCBI Taxonomy" id="1979387"/>
    <lineage>
        <taxon>Bacteria</taxon>
        <taxon>Pseudomonadati</taxon>
        <taxon>Bacteroidota</taxon>
        <taxon>Cytophagia</taxon>
        <taxon>Cytophagales</taxon>
        <taxon>Spirosomataceae</taxon>
        <taxon>Dyadobacter</taxon>
    </lineage>
</organism>
<evidence type="ECO:0000313" key="2">
    <source>
        <dbReference type="Proteomes" id="UP000306402"/>
    </source>
</evidence>
<reference evidence="1 2" key="1">
    <citation type="submission" date="2019-05" db="EMBL/GenBank/DDBJ databases">
        <authorList>
            <person name="Qu J.-H."/>
        </authorList>
    </citation>
    <scope>NUCLEOTIDE SEQUENCE [LARGE SCALE GENOMIC DNA]</scope>
    <source>
        <strain evidence="1 2">T17</strain>
    </source>
</reference>
<dbReference type="RefSeq" id="WP_138363812.1">
    <property type="nucleotide sequence ID" value="NZ_VCEJ01000002.1"/>
</dbReference>
<keyword evidence="1" id="KW-0418">Kinase</keyword>
<name>A0A5R9L2F1_9BACT</name>
<dbReference type="Gene3D" id="3.30.565.10">
    <property type="entry name" value="Histidine kinase-like ATPase, C-terminal domain"/>
    <property type="match status" value="1"/>
</dbReference>
<proteinExistence type="predicted"/>
<dbReference type="Proteomes" id="UP000306402">
    <property type="component" value="Unassembled WGS sequence"/>
</dbReference>
<dbReference type="AlphaFoldDB" id="A0A5R9L2F1"/>
<dbReference type="OrthoDB" id="947656at2"/>
<keyword evidence="2" id="KW-1185">Reference proteome</keyword>
<accession>A0A5R9L2F1</accession>
<comment type="caution">
    <text evidence="1">The sequence shown here is derived from an EMBL/GenBank/DDBJ whole genome shotgun (WGS) entry which is preliminary data.</text>
</comment>
<keyword evidence="1" id="KW-0808">Transferase</keyword>
<dbReference type="GO" id="GO:0016301">
    <property type="term" value="F:kinase activity"/>
    <property type="evidence" value="ECO:0007669"/>
    <property type="project" value="UniProtKB-KW"/>
</dbReference>
<dbReference type="SUPFAM" id="SSF55874">
    <property type="entry name" value="ATPase domain of HSP90 chaperone/DNA topoisomerase II/histidine kinase"/>
    <property type="match status" value="1"/>
</dbReference>
<dbReference type="InterPro" id="IPR036890">
    <property type="entry name" value="HATPase_C_sf"/>
</dbReference>
<sequence length="195" mass="22174">MNEDQNRFETVFECDLEAISDTVSLCVAYIEGQIGQQDLELGVSTRIKWVITEMLTNAIKHSAVEECLLTIRINDAQVFFEKKDSGKPLTLKNYASSGVADRGPITWPLQEEAFPQHFQVYHNGSESLTVLAESPNRVVFYIQEIESEEMPMLLLNTSEHFGLLILTKASDHFEYEYEPVTGINRFRSTFNLQGS</sequence>
<protein>
    <submittedName>
        <fullName evidence="1">Sensor histidine kinase</fullName>
    </submittedName>
</protein>
<gene>
    <name evidence="1" type="ORF">FEN17_02975</name>
</gene>
<dbReference type="EMBL" id="VCEJ01000002">
    <property type="protein sequence ID" value="TLV02601.1"/>
    <property type="molecule type" value="Genomic_DNA"/>
</dbReference>